<dbReference type="AlphaFoldDB" id="B1I531"/>
<keyword evidence="1" id="KW-1133">Transmembrane helix</keyword>
<keyword evidence="3" id="KW-1185">Reference proteome</keyword>
<reference evidence="3" key="1">
    <citation type="submission" date="2007-10" db="EMBL/GenBank/DDBJ databases">
        <title>Complete sequence of chromosome of Desulforudis audaxviator MP104C.</title>
        <authorList>
            <person name="Copeland A."/>
            <person name="Lucas S."/>
            <person name="Lapidus A."/>
            <person name="Barry K."/>
            <person name="Glavina del Rio T."/>
            <person name="Dalin E."/>
            <person name="Tice H."/>
            <person name="Bruce D."/>
            <person name="Pitluck S."/>
            <person name="Lowry S.R."/>
            <person name="Larimer F."/>
            <person name="Land M.L."/>
            <person name="Hauser L."/>
            <person name="Kyrpides N."/>
            <person name="Ivanova N.N."/>
            <person name="Richardson P."/>
        </authorList>
    </citation>
    <scope>NUCLEOTIDE SEQUENCE [LARGE SCALE GENOMIC DNA]</scope>
    <source>
        <strain evidence="3">MP104C</strain>
    </source>
</reference>
<feature type="transmembrane region" description="Helical" evidence="1">
    <location>
        <begin position="33"/>
        <end position="54"/>
    </location>
</feature>
<gene>
    <name evidence="2" type="ordered locus">Daud_1558</name>
</gene>
<evidence type="ECO:0000313" key="3">
    <source>
        <dbReference type="Proteomes" id="UP000008544"/>
    </source>
</evidence>
<evidence type="ECO:0000313" key="2">
    <source>
        <dbReference type="EMBL" id="ACA60060.1"/>
    </source>
</evidence>
<name>B1I531_DESAP</name>
<keyword evidence="1" id="KW-0812">Transmembrane</keyword>
<dbReference type="STRING" id="477974.Daud_1558"/>
<dbReference type="RefSeq" id="WP_012302641.1">
    <property type="nucleotide sequence ID" value="NC_010424.1"/>
</dbReference>
<dbReference type="HOGENOM" id="CLU_2860350_0_0_9"/>
<dbReference type="KEGG" id="dau:Daud_1558"/>
<evidence type="ECO:0000256" key="1">
    <source>
        <dbReference type="SAM" id="Phobius"/>
    </source>
</evidence>
<proteinExistence type="predicted"/>
<protein>
    <submittedName>
        <fullName evidence="2">Uncharacterized protein</fullName>
    </submittedName>
</protein>
<organism evidence="2 3">
    <name type="scientific">Desulforudis audaxviator (strain MP104C)</name>
    <dbReference type="NCBI Taxonomy" id="477974"/>
    <lineage>
        <taxon>Bacteria</taxon>
        <taxon>Bacillati</taxon>
        <taxon>Bacillota</taxon>
        <taxon>Clostridia</taxon>
        <taxon>Thermoanaerobacterales</taxon>
        <taxon>Candidatus Desulforudaceae</taxon>
        <taxon>Candidatus Desulforudis</taxon>
    </lineage>
</organism>
<dbReference type="Proteomes" id="UP000008544">
    <property type="component" value="Chromosome"/>
</dbReference>
<dbReference type="EMBL" id="CP000860">
    <property type="protein sequence ID" value="ACA60060.1"/>
    <property type="molecule type" value="Genomic_DNA"/>
</dbReference>
<reference evidence="2 3" key="2">
    <citation type="journal article" date="2008" name="Science">
        <title>Environmental genomics reveals a single-species ecosystem deep within Earth.</title>
        <authorList>
            <person name="Chivian D."/>
            <person name="Brodie E.L."/>
            <person name="Alm E.J."/>
            <person name="Culley D.E."/>
            <person name="Dehal P.S."/>
            <person name="Desantis T.Z."/>
            <person name="Gihring T.M."/>
            <person name="Lapidus A."/>
            <person name="Lin L.H."/>
            <person name="Lowry S.R."/>
            <person name="Moser D.P."/>
            <person name="Richardson P.M."/>
            <person name="Southam G."/>
            <person name="Wanger G."/>
            <person name="Pratt L.M."/>
            <person name="Andersen G.L."/>
            <person name="Hazen T.C."/>
            <person name="Brockman F.J."/>
            <person name="Arkin A.P."/>
            <person name="Onstott T.C."/>
        </authorList>
    </citation>
    <scope>NUCLEOTIDE SEQUENCE [LARGE SCALE GENOMIC DNA]</scope>
    <source>
        <strain evidence="2 3">MP104C</strain>
    </source>
</reference>
<accession>B1I531</accession>
<feature type="transmembrane region" description="Helical" evidence="1">
    <location>
        <begin position="7"/>
        <end position="27"/>
    </location>
</feature>
<sequence>MSQGHLILRMVSAILFIAAAVVFYNWADGNRTLELIALVFLVVGIGSLILTFVLRRLLDRMNKR</sequence>
<keyword evidence="1" id="KW-0472">Membrane</keyword>